<dbReference type="InterPro" id="IPR028098">
    <property type="entry name" value="Glyco_trans_4-like_N"/>
</dbReference>
<evidence type="ECO:0000259" key="1">
    <source>
        <dbReference type="Pfam" id="PF13579"/>
    </source>
</evidence>
<name>A0A1E3V5B3_9HYPH</name>
<dbReference type="Pfam" id="PF13692">
    <property type="entry name" value="Glyco_trans_1_4"/>
    <property type="match status" value="1"/>
</dbReference>
<accession>A0A1E3V5B3</accession>
<dbReference type="InterPro" id="IPR050194">
    <property type="entry name" value="Glycosyltransferase_grp1"/>
</dbReference>
<sequence>MLGLRGIPNVQGGVEKHVEMLAAKLAAQGWEIEVVGRRRYLAQSPLSSRDGVRVFPIWAPRRMALEAIVHTFLGVCFAAVRRPDILHIHAIGPALMVPLARLFGLKVVVTHHGYDYDRQKWGGFAKSMLKLGERLGMRLAHGRIAISREIVEAMGARYRVPVSFVPNGVAVPSLCGESGILEEFGLARRRYVLLAARLVPEKRQIDLIRAFAKLGDAGFKLVLAGGAEFETPYAREVRAVASDVPGVVLTGFQTGDRLTDLFANAALFVLPSSHEGMPIALLEAMGYGLPVLASDIVANRELGLAAEDYFPLGDTEALSAAIAGKLENLPGEEEVLARMAHVEATHSWTSVARKTLAVYGALNR</sequence>
<dbReference type="STRING" id="1752398.A8M32_25130"/>
<proteinExistence type="predicted"/>
<protein>
    <submittedName>
        <fullName evidence="2">Glycosyl transferase</fullName>
    </submittedName>
</protein>
<dbReference type="PANTHER" id="PTHR45947:SF3">
    <property type="entry name" value="SULFOQUINOVOSYL TRANSFERASE SQD2"/>
    <property type="match status" value="1"/>
</dbReference>
<dbReference type="SUPFAM" id="SSF53756">
    <property type="entry name" value="UDP-Glycosyltransferase/glycogen phosphorylase"/>
    <property type="match status" value="1"/>
</dbReference>
<dbReference type="Pfam" id="PF13579">
    <property type="entry name" value="Glyco_trans_4_4"/>
    <property type="match status" value="1"/>
</dbReference>
<feature type="domain" description="Glycosyltransferase subfamily 4-like N-terminal" evidence="1">
    <location>
        <begin position="12"/>
        <end position="168"/>
    </location>
</feature>
<keyword evidence="2" id="KW-0808">Transferase</keyword>
<dbReference type="GO" id="GO:0016757">
    <property type="term" value="F:glycosyltransferase activity"/>
    <property type="evidence" value="ECO:0007669"/>
    <property type="project" value="TreeGrafter"/>
</dbReference>
<evidence type="ECO:0000313" key="2">
    <source>
        <dbReference type="EMBL" id="ODR88788.1"/>
    </source>
</evidence>
<comment type="caution">
    <text evidence="2">The sequence shown here is derived from an EMBL/GenBank/DDBJ whole genome shotgun (WGS) entry which is preliminary data.</text>
</comment>
<dbReference type="AlphaFoldDB" id="A0A1E3V5B3"/>
<dbReference type="PANTHER" id="PTHR45947">
    <property type="entry name" value="SULFOQUINOVOSYL TRANSFERASE SQD2"/>
    <property type="match status" value="1"/>
</dbReference>
<evidence type="ECO:0000313" key="3">
    <source>
        <dbReference type="Proteomes" id="UP000094342"/>
    </source>
</evidence>
<dbReference type="EMBL" id="LYBW01000064">
    <property type="protein sequence ID" value="ODR88788.1"/>
    <property type="molecule type" value="Genomic_DNA"/>
</dbReference>
<keyword evidence="3" id="KW-1185">Reference proteome</keyword>
<dbReference type="CDD" id="cd03801">
    <property type="entry name" value="GT4_PimA-like"/>
    <property type="match status" value="1"/>
</dbReference>
<dbReference type="Gene3D" id="3.40.50.2000">
    <property type="entry name" value="Glycogen Phosphorylase B"/>
    <property type="match status" value="2"/>
</dbReference>
<organism evidence="2 3">
    <name type="scientific">Sinorhizobium alkalisoli</name>
    <dbReference type="NCBI Taxonomy" id="1752398"/>
    <lineage>
        <taxon>Bacteria</taxon>
        <taxon>Pseudomonadati</taxon>
        <taxon>Pseudomonadota</taxon>
        <taxon>Alphaproteobacteria</taxon>
        <taxon>Hyphomicrobiales</taxon>
        <taxon>Rhizobiaceae</taxon>
        <taxon>Sinorhizobium/Ensifer group</taxon>
        <taxon>Sinorhizobium</taxon>
    </lineage>
</organism>
<gene>
    <name evidence="2" type="ORF">A8M32_25130</name>
</gene>
<dbReference type="Proteomes" id="UP000094342">
    <property type="component" value="Unassembled WGS sequence"/>
</dbReference>
<reference evidence="3" key="1">
    <citation type="submission" date="2016-05" db="EMBL/GenBank/DDBJ databases">
        <authorList>
            <person name="Li Y."/>
        </authorList>
    </citation>
    <scope>NUCLEOTIDE SEQUENCE [LARGE SCALE GENOMIC DNA]</scope>
    <source>
        <strain evidence="3">YIC4027</strain>
    </source>
</reference>